<keyword evidence="11" id="KW-0472">Membrane</keyword>
<feature type="domain" description="SLBB" evidence="16">
    <location>
        <begin position="145"/>
        <end position="224"/>
    </location>
</feature>
<evidence type="ECO:0000256" key="4">
    <source>
        <dbReference type="ARBA" id="ARBA00022452"/>
    </source>
</evidence>
<dbReference type="PANTHER" id="PTHR33619">
    <property type="entry name" value="POLYSACCHARIDE EXPORT PROTEIN GFCE-RELATED"/>
    <property type="match status" value="1"/>
</dbReference>
<dbReference type="Pfam" id="PF02563">
    <property type="entry name" value="Poly_export"/>
    <property type="match status" value="1"/>
</dbReference>
<dbReference type="SMR" id="A0AAE9XCL1"/>
<dbReference type="GO" id="GO:0009279">
    <property type="term" value="C:cell outer membrane"/>
    <property type="evidence" value="ECO:0007669"/>
    <property type="project" value="UniProtKB-SubCell"/>
</dbReference>
<reference evidence="17" key="1">
    <citation type="submission" date="2023-01" db="EMBL/GenBank/DDBJ databases">
        <title>Phages are important unrecognized players in the ecology of the oral pathogen Porphyromonas gingivalis.</title>
        <authorList>
            <person name="Matrishin C.B."/>
            <person name="Kauffman K.M."/>
        </authorList>
    </citation>
    <scope>NUCLEOTIDE SEQUENCE</scope>
    <source>
        <strain evidence="17">HG1691old</strain>
    </source>
</reference>
<organism evidence="17 18">
    <name type="scientific">Porphyromonas gingivalis</name>
    <name type="common">Bacteroides gingivalis</name>
    <dbReference type="NCBI Taxonomy" id="837"/>
    <lineage>
        <taxon>Bacteria</taxon>
        <taxon>Pseudomonadati</taxon>
        <taxon>Bacteroidota</taxon>
        <taxon>Bacteroidia</taxon>
        <taxon>Bacteroidales</taxon>
        <taxon>Porphyromonadaceae</taxon>
        <taxon>Porphyromonas</taxon>
    </lineage>
</organism>
<evidence type="ECO:0000259" key="15">
    <source>
        <dbReference type="Pfam" id="PF02563"/>
    </source>
</evidence>
<evidence type="ECO:0000256" key="9">
    <source>
        <dbReference type="ARBA" id="ARBA00023065"/>
    </source>
</evidence>
<feature type="domain" description="Polysaccharide export protein N-terminal" evidence="15">
    <location>
        <begin position="43"/>
        <end position="141"/>
    </location>
</feature>
<dbReference type="EMBL" id="CP116613">
    <property type="protein sequence ID" value="WCF98527.1"/>
    <property type="molecule type" value="Genomic_DNA"/>
</dbReference>
<keyword evidence="9" id="KW-0406">Ion transport</keyword>
<keyword evidence="14" id="KW-0449">Lipoprotein</keyword>
<keyword evidence="12" id="KW-0564">Palmitate</keyword>
<dbReference type="GO" id="GO:0015288">
    <property type="term" value="F:porin activity"/>
    <property type="evidence" value="ECO:0007669"/>
    <property type="project" value="UniProtKB-KW"/>
</dbReference>
<dbReference type="PROSITE" id="PS51257">
    <property type="entry name" value="PROKAR_LIPOPROTEIN"/>
    <property type="match status" value="1"/>
</dbReference>
<keyword evidence="10" id="KW-0626">Porin</keyword>
<comment type="similarity">
    <text evidence="2">Belongs to the BexD/CtrA/VexA family.</text>
</comment>
<evidence type="ECO:0000256" key="14">
    <source>
        <dbReference type="ARBA" id="ARBA00023288"/>
    </source>
</evidence>
<keyword evidence="4" id="KW-1134">Transmembrane beta strand</keyword>
<dbReference type="AlphaFoldDB" id="A0AAE9XCL1"/>
<evidence type="ECO:0000256" key="5">
    <source>
        <dbReference type="ARBA" id="ARBA00022597"/>
    </source>
</evidence>
<dbReference type="InterPro" id="IPR049712">
    <property type="entry name" value="Poly_export"/>
</dbReference>
<keyword evidence="7" id="KW-0732">Signal</keyword>
<evidence type="ECO:0000256" key="13">
    <source>
        <dbReference type="ARBA" id="ARBA00023237"/>
    </source>
</evidence>
<keyword evidence="13" id="KW-0998">Cell outer membrane</keyword>
<dbReference type="Gene3D" id="3.30.1950.10">
    <property type="entry name" value="wza like domain"/>
    <property type="match status" value="1"/>
</dbReference>
<dbReference type="Proteomes" id="UP001179540">
    <property type="component" value="Chromosome"/>
</dbReference>
<accession>A0AAE9XCL1</accession>
<name>A0AAE9XCL1_PORGN</name>
<evidence type="ECO:0000256" key="10">
    <source>
        <dbReference type="ARBA" id="ARBA00023114"/>
    </source>
</evidence>
<dbReference type="GO" id="GO:0006811">
    <property type="term" value="P:monoatomic ion transport"/>
    <property type="evidence" value="ECO:0007669"/>
    <property type="project" value="UniProtKB-KW"/>
</dbReference>
<evidence type="ECO:0000256" key="12">
    <source>
        <dbReference type="ARBA" id="ARBA00023139"/>
    </source>
</evidence>
<sequence length="268" mass="30434">MRIVSNFLFVSLLVLLFASCRSQREKVVYLQDIQTFNREIIAKPYDVKIEKDDVLNILVSSRDPELSTPYNQVLTTRALARSGYGGNSSEGFLVDSEGYINYPILGRLYVEGLTRTELEKEIQKRIISSGFIKDPTVTVQLENFKVSVLGEVNHPGSMSVKGERITLLEAIGMAGDLTIYGRRDRVFVLRETNGHREVFQTDLRKADLLTSPVYYLHQNDVIYVEPNDKKTQMSEINQNNNVNVWLSVTSTLVSISTLTITIVDKYKK</sequence>
<dbReference type="GO" id="GO:0046930">
    <property type="term" value="C:pore complex"/>
    <property type="evidence" value="ECO:0007669"/>
    <property type="project" value="UniProtKB-KW"/>
</dbReference>
<comment type="subcellular location">
    <subcellularLocation>
        <location evidence="1">Cell outer membrane</location>
        <topology evidence="1">Multi-pass membrane protein</topology>
    </subcellularLocation>
</comment>
<keyword evidence="6" id="KW-0812">Transmembrane</keyword>
<evidence type="ECO:0000256" key="11">
    <source>
        <dbReference type="ARBA" id="ARBA00023136"/>
    </source>
</evidence>
<gene>
    <name evidence="17" type="ORF">NY149_08445</name>
</gene>
<keyword evidence="3" id="KW-0813">Transport</keyword>
<proteinExistence type="inferred from homology"/>
<dbReference type="RefSeq" id="WP_012458342.1">
    <property type="nucleotide sequence ID" value="NZ_BAABSJ010000001.1"/>
</dbReference>
<evidence type="ECO:0000313" key="17">
    <source>
        <dbReference type="EMBL" id="WCF98527.1"/>
    </source>
</evidence>
<keyword evidence="5" id="KW-0762">Sugar transport</keyword>
<evidence type="ECO:0000256" key="1">
    <source>
        <dbReference type="ARBA" id="ARBA00004571"/>
    </source>
</evidence>
<dbReference type="Pfam" id="PF22461">
    <property type="entry name" value="SLBB_2"/>
    <property type="match status" value="1"/>
</dbReference>
<evidence type="ECO:0000256" key="2">
    <source>
        <dbReference type="ARBA" id="ARBA00009450"/>
    </source>
</evidence>
<dbReference type="PANTHER" id="PTHR33619:SF3">
    <property type="entry name" value="POLYSACCHARIDE EXPORT PROTEIN GFCE-RELATED"/>
    <property type="match status" value="1"/>
</dbReference>
<protein>
    <submittedName>
        <fullName evidence="17">Polysaccharide biosynthesis/export family protein</fullName>
    </submittedName>
</protein>
<keyword evidence="8" id="KW-0625">Polysaccharide transport</keyword>
<dbReference type="GeneID" id="29256703"/>
<dbReference type="InterPro" id="IPR054765">
    <property type="entry name" value="SLBB_dom"/>
</dbReference>
<evidence type="ECO:0000256" key="3">
    <source>
        <dbReference type="ARBA" id="ARBA00022448"/>
    </source>
</evidence>
<evidence type="ECO:0000256" key="7">
    <source>
        <dbReference type="ARBA" id="ARBA00022729"/>
    </source>
</evidence>
<dbReference type="InterPro" id="IPR003715">
    <property type="entry name" value="Poly_export_N"/>
</dbReference>
<evidence type="ECO:0000313" key="18">
    <source>
        <dbReference type="Proteomes" id="UP001179540"/>
    </source>
</evidence>
<dbReference type="GO" id="GO:0015159">
    <property type="term" value="F:polysaccharide transmembrane transporter activity"/>
    <property type="evidence" value="ECO:0007669"/>
    <property type="project" value="InterPro"/>
</dbReference>
<evidence type="ECO:0000256" key="6">
    <source>
        <dbReference type="ARBA" id="ARBA00022692"/>
    </source>
</evidence>
<dbReference type="Gene3D" id="3.10.560.10">
    <property type="entry name" value="Outer membrane lipoprotein wza domain like"/>
    <property type="match status" value="2"/>
</dbReference>
<evidence type="ECO:0000259" key="16">
    <source>
        <dbReference type="Pfam" id="PF22461"/>
    </source>
</evidence>
<evidence type="ECO:0000256" key="8">
    <source>
        <dbReference type="ARBA" id="ARBA00023047"/>
    </source>
</evidence>